<feature type="domain" description="DUF4333" evidence="3">
    <location>
        <begin position="211"/>
        <end position="286"/>
    </location>
</feature>
<proteinExistence type="predicted"/>
<dbReference type="Pfam" id="PF14230">
    <property type="entry name" value="DUF4333"/>
    <property type="match status" value="1"/>
</dbReference>
<organism evidence="4 5">
    <name type="scientific">Pseudonocardia alni subsp. carboxydivorans</name>
    <dbReference type="NCBI Taxonomy" id="415010"/>
    <lineage>
        <taxon>Bacteria</taxon>
        <taxon>Bacillati</taxon>
        <taxon>Actinomycetota</taxon>
        <taxon>Actinomycetes</taxon>
        <taxon>Pseudonocardiales</taxon>
        <taxon>Pseudonocardiaceae</taxon>
        <taxon>Pseudonocardia</taxon>
    </lineage>
</organism>
<sequence length="293" mass="29581">MNNPQGPDRHPEDAAERTGEIPAWGTPPPGGWGADPETTGAWSPDRDDRDGWAAPDAAHDAGGAPAQGTGGWDAVPPAGGRHSGDTGGWAAHDGGAGDPARGEPLWGDEAGPDTGTDGGWAVPTGRRARRRAAGTGAPTDAVPASSPGSPWADAQTTAAVPADGGSGPGGWQNPGPGEDEPWVSRDAVRSPSRTRRYVLAGIGAVVVAALVVGALFWAGVLGSDRLDRTALQAGVNQVLTQDYGLQVGAIACPEDVEVSAGTQFTCQAVVDGEQVEVPVVVTSDQGDYQVGRV</sequence>
<protein>
    <submittedName>
        <fullName evidence="4">DUF4333 domain-containing protein</fullName>
    </submittedName>
</protein>
<feature type="compositionally biased region" description="Basic and acidic residues" evidence="1">
    <location>
        <begin position="7"/>
        <end position="19"/>
    </location>
</feature>
<evidence type="ECO:0000313" key="4">
    <source>
        <dbReference type="EMBL" id="MEK6462903.1"/>
    </source>
</evidence>
<feature type="compositionally biased region" description="Low complexity" evidence="1">
    <location>
        <begin position="53"/>
        <end position="66"/>
    </location>
</feature>
<evidence type="ECO:0000259" key="3">
    <source>
        <dbReference type="Pfam" id="PF14230"/>
    </source>
</evidence>
<accession>A0ABU9A9A6</accession>
<keyword evidence="2" id="KW-0472">Membrane</keyword>
<feature type="region of interest" description="Disordered" evidence="1">
    <location>
        <begin position="1"/>
        <end position="184"/>
    </location>
</feature>
<dbReference type="Proteomes" id="UP001367513">
    <property type="component" value="Unassembled WGS sequence"/>
</dbReference>
<feature type="transmembrane region" description="Helical" evidence="2">
    <location>
        <begin position="197"/>
        <end position="220"/>
    </location>
</feature>
<evidence type="ECO:0000256" key="2">
    <source>
        <dbReference type="SAM" id="Phobius"/>
    </source>
</evidence>
<reference evidence="4 5" key="1">
    <citation type="submission" date="2024-03" db="EMBL/GenBank/DDBJ databases">
        <title>Draft genome sequence of Pseudonocardia carboxydivorans JCM 14827.</title>
        <authorList>
            <person name="Duangmal K."/>
        </authorList>
    </citation>
    <scope>NUCLEOTIDE SEQUENCE [LARGE SCALE GENOMIC DNA]</scope>
    <source>
        <strain evidence="4 5">JCM 14827</strain>
    </source>
</reference>
<dbReference type="InterPro" id="IPR025637">
    <property type="entry name" value="DUF4333"/>
</dbReference>
<keyword evidence="2" id="KW-0812">Transmembrane</keyword>
<keyword evidence="2" id="KW-1133">Transmembrane helix</keyword>
<name>A0ABU9A9A6_PSEA5</name>
<comment type="caution">
    <text evidence="4">The sequence shown here is derived from an EMBL/GenBank/DDBJ whole genome shotgun (WGS) entry which is preliminary data.</text>
</comment>
<dbReference type="EMBL" id="JBBPIX010000002">
    <property type="protein sequence ID" value="MEK6462903.1"/>
    <property type="molecule type" value="Genomic_DNA"/>
</dbReference>
<evidence type="ECO:0000256" key="1">
    <source>
        <dbReference type="SAM" id="MobiDB-lite"/>
    </source>
</evidence>
<evidence type="ECO:0000313" key="5">
    <source>
        <dbReference type="Proteomes" id="UP001367513"/>
    </source>
</evidence>
<gene>
    <name evidence="4" type="ORF">WG925_04035</name>
</gene>
<dbReference type="RefSeq" id="WP_346107422.1">
    <property type="nucleotide sequence ID" value="NZ_BAAAOD010000075.1"/>
</dbReference>
<keyword evidence="5" id="KW-1185">Reference proteome</keyword>